<evidence type="ECO:0000313" key="5">
    <source>
        <dbReference type="Proteomes" id="UP000593892"/>
    </source>
</evidence>
<feature type="chain" id="PRO_5032531872" evidence="2">
    <location>
        <begin position="23"/>
        <end position="294"/>
    </location>
</feature>
<dbReference type="Pfam" id="PF07883">
    <property type="entry name" value="Cupin_2"/>
    <property type="match status" value="2"/>
</dbReference>
<proteinExistence type="predicted"/>
<accession>A0A7S7NT86</accession>
<feature type="signal peptide" evidence="2">
    <location>
        <begin position="1"/>
        <end position="22"/>
    </location>
</feature>
<evidence type="ECO:0000256" key="1">
    <source>
        <dbReference type="ARBA" id="ARBA00022723"/>
    </source>
</evidence>
<dbReference type="Gene3D" id="2.60.120.10">
    <property type="entry name" value="Jelly Rolls"/>
    <property type="match status" value="1"/>
</dbReference>
<reference evidence="4 5" key="1">
    <citation type="submission" date="2020-10" db="EMBL/GenBank/DDBJ databases">
        <title>Complete genome sequence of Paludibaculum fermentans P105T, a facultatively anaerobic acidobacterium capable of dissimilatory Fe(III) reduction.</title>
        <authorList>
            <person name="Dedysh S.N."/>
            <person name="Beletsky A.V."/>
            <person name="Kulichevskaya I.S."/>
            <person name="Mardanov A.V."/>
            <person name="Ravin N.V."/>
        </authorList>
    </citation>
    <scope>NUCLEOTIDE SEQUENCE [LARGE SCALE GENOMIC DNA]</scope>
    <source>
        <strain evidence="4 5">P105</strain>
    </source>
</reference>
<dbReference type="InterPro" id="IPR014710">
    <property type="entry name" value="RmlC-like_jellyroll"/>
</dbReference>
<organism evidence="4 5">
    <name type="scientific">Paludibaculum fermentans</name>
    <dbReference type="NCBI Taxonomy" id="1473598"/>
    <lineage>
        <taxon>Bacteria</taxon>
        <taxon>Pseudomonadati</taxon>
        <taxon>Acidobacteriota</taxon>
        <taxon>Terriglobia</taxon>
        <taxon>Bryobacterales</taxon>
        <taxon>Bryobacteraceae</taxon>
        <taxon>Paludibaculum</taxon>
    </lineage>
</organism>
<keyword evidence="5" id="KW-1185">Reference proteome</keyword>
<feature type="domain" description="Cupin type-2" evidence="3">
    <location>
        <begin position="88"/>
        <end position="141"/>
    </location>
</feature>
<name>A0A7S7NT86_PALFE</name>
<gene>
    <name evidence="4" type="ORF">IRI77_05390</name>
</gene>
<sequence length="294" mass="31067">MLLLAPRTLCAILLTAAATAFAADPTFLKRSIAAASPQADELTAGATGAVYRPLFGAGDPQARHLKSIARYGELTIEAAGKSALVSYPAEEQVYFILSGTGAVLCDGVTQGVKPNDFLYLPPGSKHGVVNTSSAPLHVLVMGFRLPGGNIVPPARRLMIANTADVPLQQLASHGPTTQFKLLMGTTESKRDKLPAASQMVSLFVMDFAPGGTNIPHHHETEEEIYFILQGSGELVAGGGIDGNEGRHPTRQGDAWFLRLNTTVGFYSGAQPGGAHDLVLAVRSSFPFPPTRRPQ</sequence>
<dbReference type="PANTHER" id="PTHR35848">
    <property type="entry name" value="OXALATE-BINDING PROTEIN"/>
    <property type="match status" value="1"/>
</dbReference>
<dbReference type="PANTHER" id="PTHR35848:SF6">
    <property type="entry name" value="CUPIN TYPE-2 DOMAIN-CONTAINING PROTEIN"/>
    <property type="match status" value="1"/>
</dbReference>
<dbReference type="SUPFAM" id="SSF51182">
    <property type="entry name" value="RmlC-like cupins"/>
    <property type="match status" value="2"/>
</dbReference>
<dbReference type="GO" id="GO:0046872">
    <property type="term" value="F:metal ion binding"/>
    <property type="evidence" value="ECO:0007669"/>
    <property type="project" value="UniProtKB-KW"/>
</dbReference>
<dbReference type="EMBL" id="CP063849">
    <property type="protein sequence ID" value="QOY89390.1"/>
    <property type="molecule type" value="Genomic_DNA"/>
</dbReference>
<protein>
    <submittedName>
        <fullName evidence="4">Cupin domain-containing protein</fullName>
    </submittedName>
</protein>
<dbReference type="AlphaFoldDB" id="A0A7S7NT86"/>
<evidence type="ECO:0000259" key="3">
    <source>
        <dbReference type="Pfam" id="PF07883"/>
    </source>
</evidence>
<dbReference type="InterPro" id="IPR013096">
    <property type="entry name" value="Cupin_2"/>
</dbReference>
<dbReference type="Proteomes" id="UP000593892">
    <property type="component" value="Chromosome"/>
</dbReference>
<dbReference type="KEGG" id="pfer:IRI77_05390"/>
<keyword evidence="2" id="KW-0732">Signal</keyword>
<dbReference type="InterPro" id="IPR011051">
    <property type="entry name" value="RmlC_Cupin_sf"/>
</dbReference>
<evidence type="ECO:0000313" key="4">
    <source>
        <dbReference type="EMBL" id="QOY89390.1"/>
    </source>
</evidence>
<dbReference type="RefSeq" id="WP_194451052.1">
    <property type="nucleotide sequence ID" value="NZ_CP063849.1"/>
</dbReference>
<feature type="domain" description="Cupin type-2" evidence="3">
    <location>
        <begin position="204"/>
        <end position="257"/>
    </location>
</feature>
<dbReference type="InterPro" id="IPR051610">
    <property type="entry name" value="GPI/OXD"/>
</dbReference>
<keyword evidence="1" id="KW-0479">Metal-binding</keyword>
<evidence type="ECO:0000256" key="2">
    <source>
        <dbReference type="SAM" id="SignalP"/>
    </source>
</evidence>